<dbReference type="InterPro" id="IPR036770">
    <property type="entry name" value="Ankyrin_rpt-contain_sf"/>
</dbReference>
<proteinExistence type="predicted"/>
<sequence>MFFPSLNSAARPCHLIDVLLFCSITIGIYSGGCCAVLRTNSNSFDGASVIDSVDESNSIVHDGGVQDDSSTCENFSTLSIVSDMDDSDLLDAMRCLLKIAKKHNDDDLIKALQLSKVSYYMNKENDATALQDADLNHDYVIKFLRDNIHTAPYESEGGLLTCAIPFGNNKLIELLIESGAKVNSLNVDQYMPLHKAVRYGEIEIVKILLNAGADVNHKCLSMHILDEHDQIRKIFLHTSFRKFITPLRIAIACDDFEIVKILLDRKDNTNHYSKFHDALDVLVGMAIDINSNNILTALLSSNAQMDTQKIFSDTRLQLAVARSCSPKVIETIIANGDKNIIDLESICLETKLPLAIINADNDLVKVLINNGANPNYIQIHGHGLLHTAAYEFQNKKIISSKIVDIFECLISAGVNVNCQTPYGFTALMIVVRKPHYENNDTIDMIENIISMLLSNGADINITDALENTALHYAALLGHHACTSLLLKDGAKRDMKNRNGLTAEKYARPNLTSTMISEAPFVAMQPARMKTIARNSIRNLLIENRTEKQSLSKMIRALGLPEIIRDFLSNPT</sequence>
<accession>A0AA90P0S1</accession>
<dbReference type="Pfam" id="PF12796">
    <property type="entry name" value="Ank_2"/>
    <property type="match status" value="2"/>
</dbReference>
<dbReference type="InterPro" id="IPR002110">
    <property type="entry name" value="Ankyrin_rpt"/>
</dbReference>
<organism evidence="4 5">
    <name type="scientific">Candidatus Endonucleibacter bathymodioli</name>
    <dbReference type="NCBI Taxonomy" id="539814"/>
    <lineage>
        <taxon>Bacteria</taxon>
        <taxon>Pseudomonadati</taxon>
        <taxon>Pseudomonadota</taxon>
        <taxon>Gammaproteobacteria</taxon>
        <taxon>Oceanospirillales</taxon>
        <taxon>Endozoicomonadaceae</taxon>
        <taxon>Candidatus Endonucleibacter</taxon>
    </lineage>
</organism>
<protein>
    <submittedName>
        <fullName evidence="4">Ankyrin repeat domain-containing protein</fullName>
    </submittedName>
</protein>
<name>A0AA90P0S1_9GAMM</name>
<dbReference type="PANTHER" id="PTHR24198">
    <property type="entry name" value="ANKYRIN REPEAT AND PROTEIN KINASE DOMAIN-CONTAINING PROTEIN"/>
    <property type="match status" value="1"/>
</dbReference>
<reference evidence="4 5" key="1">
    <citation type="journal article" date="2023" name="bioRxiv">
        <title>An intranuclear bacterial parasite of deep-sea mussels expresses apoptosis inhibitors acquired from its host.</title>
        <authorList>
            <person name="Gonzalez Porras M.A."/>
            <person name="Assie A."/>
            <person name="Tietjen M."/>
            <person name="Violette M."/>
            <person name="Kleiner M."/>
            <person name="Gruber-Vodicka H."/>
            <person name="Dubilier N."/>
            <person name="Leisch N."/>
        </authorList>
    </citation>
    <scope>NUCLEOTIDE SEQUENCE [LARGE SCALE GENOMIC DNA]</scope>
    <source>
        <strain evidence="4">IAP13</strain>
    </source>
</reference>
<dbReference type="PANTHER" id="PTHR24198:SF165">
    <property type="entry name" value="ANKYRIN REPEAT-CONTAINING PROTEIN-RELATED"/>
    <property type="match status" value="1"/>
</dbReference>
<evidence type="ECO:0000313" key="4">
    <source>
        <dbReference type="EMBL" id="MDP0589956.1"/>
    </source>
</evidence>
<dbReference type="SMART" id="SM00248">
    <property type="entry name" value="ANK"/>
    <property type="match status" value="8"/>
</dbReference>
<evidence type="ECO:0000256" key="3">
    <source>
        <dbReference type="PROSITE-ProRule" id="PRU00023"/>
    </source>
</evidence>
<dbReference type="Gene3D" id="1.25.40.20">
    <property type="entry name" value="Ankyrin repeat-containing domain"/>
    <property type="match status" value="3"/>
</dbReference>
<feature type="repeat" description="ANK" evidence="3">
    <location>
        <begin position="422"/>
        <end position="464"/>
    </location>
</feature>
<dbReference type="SUPFAM" id="SSF48403">
    <property type="entry name" value="Ankyrin repeat"/>
    <property type="match status" value="2"/>
</dbReference>
<dbReference type="PROSITE" id="PS50297">
    <property type="entry name" value="ANK_REP_REGION"/>
    <property type="match status" value="2"/>
</dbReference>
<evidence type="ECO:0000256" key="2">
    <source>
        <dbReference type="ARBA" id="ARBA00023043"/>
    </source>
</evidence>
<dbReference type="AlphaFoldDB" id="A0AA90P0S1"/>
<keyword evidence="5" id="KW-1185">Reference proteome</keyword>
<evidence type="ECO:0000313" key="5">
    <source>
        <dbReference type="Proteomes" id="UP001178148"/>
    </source>
</evidence>
<gene>
    <name evidence="4" type="ORF">QS748_12550</name>
</gene>
<keyword evidence="2 3" id="KW-0040">ANK repeat</keyword>
<dbReference type="Proteomes" id="UP001178148">
    <property type="component" value="Unassembled WGS sequence"/>
</dbReference>
<dbReference type="PROSITE" id="PS50088">
    <property type="entry name" value="ANK_REPEAT"/>
    <property type="match status" value="3"/>
</dbReference>
<keyword evidence="1" id="KW-0677">Repeat</keyword>
<feature type="repeat" description="ANK" evidence="3">
    <location>
        <begin position="188"/>
        <end position="216"/>
    </location>
</feature>
<feature type="repeat" description="ANK" evidence="3">
    <location>
        <begin position="465"/>
        <end position="497"/>
    </location>
</feature>
<comment type="caution">
    <text evidence="4">The sequence shown here is derived from an EMBL/GenBank/DDBJ whole genome shotgun (WGS) entry which is preliminary data.</text>
</comment>
<dbReference type="EMBL" id="JASXSV010000025">
    <property type="protein sequence ID" value="MDP0589956.1"/>
    <property type="molecule type" value="Genomic_DNA"/>
</dbReference>
<evidence type="ECO:0000256" key="1">
    <source>
        <dbReference type="ARBA" id="ARBA00022737"/>
    </source>
</evidence>